<dbReference type="Proteomes" id="UP000002499">
    <property type="component" value="Unassembled WGS sequence"/>
</dbReference>
<dbReference type="OMA" id="GSEMVMA"/>
<name>E9E3R5_METAQ</name>
<dbReference type="InParanoid" id="E9E3R5"/>
<organism evidence="2">
    <name type="scientific">Metarhizium acridum (strain CQMa 102)</name>
    <dbReference type="NCBI Taxonomy" id="655827"/>
    <lineage>
        <taxon>Eukaryota</taxon>
        <taxon>Fungi</taxon>
        <taxon>Dikarya</taxon>
        <taxon>Ascomycota</taxon>
        <taxon>Pezizomycotina</taxon>
        <taxon>Sordariomycetes</taxon>
        <taxon>Hypocreomycetidae</taxon>
        <taxon>Hypocreales</taxon>
        <taxon>Clavicipitaceae</taxon>
        <taxon>Metarhizium</taxon>
    </lineage>
</organism>
<dbReference type="EMBL" id="GL698499">
    <property type="protein sequence ID" value="EFY89490.1"/>
    <property type="molecule type" value="Genomic_DNA"/>
</dbReference>
<evidence type="ECO:0000313" key="1">
    <source>
        <dbReference type="EMBL" id="EFY89490.1"/>
    </source>
</evidence>
<dbReference type="AlphaFoldDB" id="E9E3R5"/>
<dbReference type="GeneID" id="19248820"/>
<accession>E9E3R5</accession>
<gene>
    <name evidence="1" type="ORF">MAC_04509</name>
</gene>
<protein>
    <submittedName>
        <fullName evidence="1">Uncharacterized protein</fullName>
    </submittedName>
</protein>
<keyword evidence="2" id="KW-1185">Reference proteome</keyword>
<reference evidence="1 2" key="1">
    <citation type="journal article" date="2011" name="PLoS Genet.">
        <title>Genome sequencing and comparative transcriptomics of the model entomopathogenic fungi Metarhizium anisopliae and M. acridum.</title>
        <authorList>
            <person name="Gao Q."/>
            <person name="Jin K."/>
            <person name="Ying S.H."/>
            <person name="Zhang Y."/>
            <person name="Xiao G."/>
            <person name="Shang Y."/>
            <person name="Duan Z."/>
            <person name="Hu X."/>
            <person name="Xie X.Q."/>
            <person name="Zhou G."/>
            <person name="Peng G."/>
            <person name="Luo Z."/>
            <person name="Huang W."/>
            <person name="Wang B."/>
            <person name="Fang W."/>
            <person name="Wang S."/>
            <person name="Zhong Y."/>
            <person name="Ma L.J."/>
            <person name="St Leger R.J."/>
            <person name="Zhao G.P."/>
            <person name="Pei Y."/>
            <person name="Feng M.G."/>
            <person name="Xia Y."/>
            <person name="Wang C."/>
        </authorList>
    </citation>
    <scope>NUCLEOTIDE SEQUENCE [LARGE SCALE GENOMIC DNA]</scope>
    <source>
        <strain evidence="1 2">CQMa 102</strain>
    </source>
</reference>
<sequence>MSVLAELAEVIAEAGEEGAETAAEIGASSEADLGELAEEMAADDSVEAKSVMEEEGVSKEFKEGQDEIMEEAKTGTKASILSRVRDLVKNMWNNKGAFAKMIGAEVAKGVLFTLGMKVIDSIWSKKAQNNPSPANRRRQAITRAILAERHRTDPIVKNWQLWMAKHFDHRESYGSITVDDVDITIFQILQEKISQAREYSATKVQEAVDAAKKSKQADKAEAILQLETEYVEKLVRINTTINHNGSSMMADGLKVYDAELDEAKKELMI</sequence>
<dbReference type="KEGG" id="maw:19248820"/>
<dbReference type="OrthoDB" id="5148387at2759"/>
<proteinExistence type="predicted"/>
<evidence type="ECO:0000313" key="2">
    <source>
        <dbReference type="Proteomes" id="UP000002499"/>
    </source>
</evidence>
<dbReference type="HOGENOM" id="CLU_1034708_0_0_1"/>